<organism evidence="2 3">
    <name type="scientific">Tetrahymena thermophila (strain SB210)</name>
    <dbReference type="NCBI Taxonomy" id="312017"/>
    <lineage>
        <taxon>Eukaryota</taxon>
        <taxon>Sar</taxon>
        <taxon>Alveolata</taxon>
        <taxon>Ciliophora</taxon>
        <taxon>Intramacronucleata</taxon>
        <taxon>Oligohymenophorea</taxon>
        <taxon>Hymenostomatida</taxon>
        <taxon>Tetrahymenina</taxon>
        <taxon>Tetrahymenidae</taxon>
        <taxon>Tetrahymena</taxon>
    </lineage>
</organism>
<reference evidence="3" key="1">
    <citation type="journal article" date="2006" name="PLoS Biol.">
        <title>Macronuclear genome sequence of the ciliate Tetrahymena thermophila, a model eukaryote.</title>
        <authorList>
            <person name="Eisen J.A."/>
            <person name="Coyne R.S."/>
            <person name="Wu M."/>
            <person name="Wu D."/>
            <person name="Thiagarajan M."/>
            <person name="Wortman J.R."/>
            <person name="Badger J.H."/>
            <person name="Ren Q."/>
            <person name="Amedeo P."/>
            <person name="Jones K.M."/>
            <person name="Tallon L.J."/>
            <person name="Delcher A.L."/>
            <person name="Salzberg S.L."/>
            <person name="Silva J.C."/>
            <person name="Haas B.J."/>
            <person name="Majoros W.H."/>
            <person name="Farzad M."/>
            <person name="Carlton J.M."/>
            <person name="Smith R.K. Jr."/>
            <person name="Garg J."/>
            <person name="Pearlman R.E."/>
            <person name="Karrer K.M."/>
            <person name="Sun L."/>
            <person name="Manning G."/>
            <person name="Elde N.C."/>
            <person name="Turkewitz A.P."/>
            <person name="Asai D.J."/>
            <person name="Wilkes D.E."/>
            <person name="Wang Y."/>
            <person name="Cai H."/>
            <person name="Collins K."/>
            <person name="Stewart B.A."/>
            <person name="Lee S.R."/>
            <person name="Wilamowska K."/>
            <person name="Weinberg Z."/>
            <person name="Ruzzo W.L."/>
            <person name="Wloga D."/>
            <person name="Gaertig J."/>
            <person name="Frankel J."/>
            <person name="Tsao C.-C."/>
            <person name="Gorovsky M.A."/>
            <person name="Keeling P.J."/>
            <person name="Waller R.F."/>
            <person name="Patron N.J."/>
            <person name="Cherry J.M."/>
            <person name="Stover N.A."/>
            <person name="Krieger C.J."/>
            <person name="del Toro C."/>
            <person name="Ryder H.F."/>
            <person name="Williamson S.C."/>
            <person name="Barbeau R.A."/>
            <person name="Hamilton E.P."/>
            <person name="Orias E."/>
        </authorList>
    </citation>
    <scope>NUCLEOTIDE SEQUENCE [LARGE SCALE GENOMIC DNA]</scope>
    <source>
        <strain evidence="3">SB210</strain>
    </source>
</reference>
<keyword evidence="1" id="KW-0472">Membrane</keyword>
<dbReference type="InParanoid" id="W7XGI5"/>
<keyword evidence="3" id="KW-1185">Reference proteome</keyword>
<feature type="transmembrane region" description="Helical" evidence="1">
    <location>
        <begin position="95"/>
        <end position="114"/>
    </location>
</feature>
<dbReference type="RefSeq" id="XP_012651353.1">
    <property type="nucleotide sequence ID" value="XM_012795899.1"/>
</dbReference>
<dbReference type="Proteomes" id="UP000009168">
    <property type="component" value="Unassembled WGS sequence"/>
</dbReference>
<dbReference type="EMBL" id="GG662830">
    <property type="protein sequence ID" value="EWS76113.1"/>
    <property type="molecule type" value="Genomic_DNA"/>
</dbReference>
<proteinExistence type="predicted"/>
<keyword evidence="1" id="KW-1133">Transmembrane helix</keyword>
<evidence type="ECO:0000313" key="2">
    <source>
        <dbReference type="EMBL" id="EWS76113.1"/>
    </source>
</evidence>
<gene>
    <name evidence="2" type="ORF">TTHERM_000263379</name>
</gene>
<name>W7XGI5_TETTS</name>
<dbReference type="GeneID" id="24438087"/>
<dbReference type="AlphaFoldDB" id="W7XGI5"/>
<protein>
    <submittedName>
        <fullName evidence="2">Transmembrane protein, putative</fullName>
    </submittedName>
</protein>
<accession>W7XGI5</accession>
<evidence type="ECO:0000313" key="3">
    <source>
        <dbReference type="Proteomes" id="UP000009168"/>
    </source>
</evidence>
<evidence type="ECO:0000256" key="1">
    <source>
        <dbReference type="SAM" id="Phobius"/>
    </source>
</evidence>
<sequence>MSLRLDMEHNFNHLLMINLQGMQHNYFPKQTDSYQHKERKGLQIQRHDLLSMEYKIIKLYLIHQCQKYLQDNLYKNQQFHKYQLDNFKHIIGQKLALLLLKIQITFLIELFFFIQRLILINQFFFFNDLQAFMIKKIFTSSKKAIIERCLAQTLNFYTKTIKIEQLYSQNKEFQLQSQL</sequence>
<keyword evidence="1 2" id="KW-0812">Transmembrane</keyword>
<dbReference type="KEGG" id="tet:TTHERM_000263379"/>